<keyword evidence="2" id="KW-1185">Reference proteome</keyword>
<proteinExistence type="predicted"/>
<dbReference type="Proteomes" id="UP000621436">
    <property type="component" value="Unassembled WGS sequence"/>
</dbReference>
<organism evidence="1 2">
    <name type="scientific">Halonatronomonas betaini</name>
    <dbReference type="NCBI Taxonomy" id="2778430"/>
    <lineage>
        <taxon>Bacteria</taxon>
        <taxon>Bacillati</taxon>
        <taxon>Bacillota</taxon>
        <taxon>Clostridia</taxon>
        <taxon>Halanaerobiales</taxon>
        <taxon>Halarsenatibacteraceae</taxon>
        <taxon>Halonatronomonas</taxon>
    </lineage>
</organism>
<name>A0A931ARH7_9FIRM</name>
<dbReference type="AlphaFoldDB" id="A0A931ARH7"/>
<dbReference type="EMBL" id="JADPIE010000003">
    <property type="protein sequence ID" value="MBF8436521.1"/>
    <property type="molecule type" value="Genomic_DNA"/>
</dbReference>
<sequence length="63" mass="7103">MGQESREAGRELCIYGPDDEVGELIGNILSEEDMAYSRLVNIEKIETDDGVAILYWLPDNRLS</sequence>
<accession>A0A931ARH7</accession>
<evidence type="ECO:0000313" key="2">
    <source>
        <dbReference type="Proteomes" id="UP000621436"/>
    </source>
</evidence>
<comment type="caution">
    <text evidence="1">The sequence shown here is derived from an EMBL/GenBank/DDBJ whole genome shotgun (WGS) entry which is preliminary data.</text>
</comment>
<dbReference type="RefSeq" id="WP_270453424.1">
    <property type="nucleotide sequence ID" value="NZ_JADPIE010000003.1"/>
</dbReference>
<protein>
    <submittedName>
        <fullName evidence="1">Uncharacterized protein</fullName>
    </submittedName>
</protein>
<evidence type="ECO:0000313" key="1">
    <source>
        <dbReference type="EMBL" id="MBF8436521.1"/>
    </source>
</evidence>
<reference evidence="1" key="1">
    <citation type="submission" date="2020-11" db="EMBL/GenBank/DDBJ databases">
        <title>Halonatronomonas betainensis gen. nov., sp. nov. a novel haloalkaliphilic representative of the family Halanaerobiacae capable of betaine degradation.</title>
        <authorList>
            <person name="Boltyanskaya Y."/>
            <person name="Kevbrin V."/>
            <person name="Detkova E."/>
            <person name="Grouzdev D.S."/>
            <person name="Koziaeva V."/>
            <person name="Zhilina T."/>
        </authorList>
    </citation>
    <scope>NUCLEOTIDE SEQUENCE</scope>
    <source>
        <strain evidence="1">Z-7014</strain>
    </source>
</reference>
<gene>
    <name evidence="1" type="ORF">I0Q91_05490</name>
</gene>